<evidence type="ECO:0000256" key="1">
    <source>
        <dbReference type="SAM" id="MobiDB-lite"/>
    </source>
</evidence>
<dbReference type="Proteomes" id="UP001190700">
    <property type="component" value="Unassembled WGS sequence"/>
</dbReference>
<gene>
    <name evidence="2" type="ORF">CYMTET_7537</name>
</gene>
<evidence type="ECO:0000313" key="2">
    <source>
        <dbReference type="EMBL" id="KAK3284833.1"/>
    </source>
</evidence>
<organism evidence="2 3">
    <name type="scientific">Cymbomonas tetramitiformis</name>
    <dbReference type="NCBI Taxonomy" id="36881"/>
    <lineage>
        <taxon>Eukaryota</taxon>
        <taxon>Viridiplantae</taxon>
        <taxon>Chlorophyta</taxon>
        <taxon>Pyramimonadophyceae</taxon>
        <taxon>Pyramimonadales</taxon>
        <taxon>Pyramimonadaceae</taxon>
        <taxon>Cymbomonas</taxon>
    </lineage>
</organism>
<keyword evidence="3" id="KW-1185">Reference proteome</keyword>
<protein>
    <submittedName>
        <fullName evidence="2">Uncharacterized protein</fullName>
    </submittedName>
</protein>
<dbReference type="EMBL" id="LGRX02002119">
    <property type="protein sequence ID" value="KAK3284833.1"/>
    <property type="molecule type" value="Genomic_DNA"/>
</dbReference>
<dbReference type="AlphaFoldDB" id="A0AAE0GVB8"/>
<reference evidence="2 3" key="1">
    <citation type="journal article" date="2015" name="Genome Biol. Evol.">
        <title>Comparative Genomics of a Bacterivorous Green Alga Reveals Evolutionary Causalities and Consequences of Phago-Mixotrophic Mode of Nutrition.</title>
        <authorList>
            <person name="Burns J.A."/>
            <person name="Paasch A."/>
            <person name="Narechania A."/>
            <person name="Kim E."/>
        </authorList>
    </citation>
    <scope>NUCLEOTIDE SEQUENCE [LARGE SCALE GENOMIC DNA]</scope>
    <source>
        <strain evidence="2 3">PLY_AMNH</strain>
    </source>
</reference>
<accession>A0AAE0GVB8</accession>
<proteinExistence type="predicted"/>
<evidence type="ECO:0000313" key="3">
    <source>
        <dbReference type="Proteomes" id="UP001190700"/>
    </source>
</evidence>
<sequence length="79" mass="8866">MVENLVKLNAGQQPVSPQSEEDFHIRKRAQQRSVTPGSDSDACMRDREKSDLDKKIADLVKQQAKEKEKAASRAKSGRN</sequence>
<name>A0AAE0GVB8_9CHLO</name>
<feature type="region of interest" description="Disordered" evidence="1">
    <location>
        <begin position="1"/>
        <end position="79"/>
    </location>
</feature>
<feature type="compositionally biased region" description="Basic and acidic residues" evidence="1">
    <location>
        <begin position="42"/>
        <end position="71"/>
    </location>
</feature>
<comment type="caution">
    <text evidence="2">The sequence shown here is derived from an EMBL/GenBank/DDBJ whole genome shotgun (WGS) entry which is preliminary data.</text>
</comment>